<feature type="region of interest" description="Disordered" evidence="2">
    <location>
        <begin position="42"/>
        <end position="99"/>
    </location>
</feature>
<feature type="compositionally biased region" description="Basic and acidic residues" evidence="2">
    <location>
        <begin position="263"/>
        <end position="283"/>
    </location>
</feature>
<feature type="compositionally biased region" description="Basic and acidic residues" evidence="2">
    <location>
        <begin position="230"/>
        <end position="242"/>
    </location>
</feature>
<dbReference type="EMBL" id="LYDR01000095">
    <property type="protein sequence ID" value="ODA30980.1"/>
    <property type="molecule type" value="Genomic_DNA"/>
</dbReference>
<evidence type="ECO:0000313" key="3">
    <source>
        <dbReference type="EMBL" id="ODA30980.1"/>
    </source>
</evidence>
<name>A0A1C3ECP3_9PLAN</name>
<reference evidence="3 4" key="1">
    <citation type="submission" date="2016-05" db="EMBL/GenBank/DDBJ databases">
        <title>Genomic and physiological characterization of Planctopirus sp. isolated from fresh water lake.</title>
        <authorList>
            <person name="Subhash Y."/>
            <person name="Ramana C."/>
        </authorList>
    </citation>
    <scope>NUCLEOTIDE SEQUENCE [LARGE SCALE GENOMIC DNA]</scope>
    <source>
        <strain evidence="3 4">JC280</strain>
    </source>
</reference>
<evidence type="ECO:0000256" key="1">
    <source>
        <dbReference type="SAM" id="Coils"/>
    </source>
</evidence>
<sequence>MMFTFRWQIKMSNGKLSFVVWMGIVWVLCEGVRPEISCADQKSRANARDEKRENEAVKEARQDLDKAKDRLKDEEKQLRAARADLQKAEQERKQAASALQKLREQMEEKYEQEIGLQAARQNLKQLTTERDRVVGPITQAIRQRETGLSAGLKQAEEKLSRATTLDERKGAAKQIAEYQAQFRQLEAAAIEADPRAKELSRKVTLQEQQVQTANQKLDRIIERDNQLKAAEQKFEASRKAEDAAEQGVSKASRDVAQAQAGVDRAEKQLAQKVAQDRKDKNRK</sequence>
<gene>
    <name evidence="3" type="ORF">A6X21_23295</name>
</gene>
<evidence type="ECO:0000313" key="4">
    <source>
        <dbReference type="Proteomes" id="UP000094828"/>
    </source>
</evidence>
<dbReference type="AlphaFoldDB" id="A0A1C3ECP3"/>
<accession>A0A1C3ECP3</accession>
<feature type="region of interest" description="Disordered" evidence="2">
    <location>
        <begin position="230"/>
        <end position="283"/>
    </location>
</feature>
<proteinExistence type="predicted"/>
<keyword evidence="1" id="KW-0175">Coiled coil</keyword>
<evidence type="ECO:0000256" key="2">
    <source>
        <dbReference type="SAM" id="MobiDB-lite"/>
    </source>
</evidence>
<keyword evidence="4" id="KW-1185">Reference proteome</keyword>
<feature type="coiled-coil region" evidence="1">
    <location>
        <begin position="168"/>
        <end position="223"/>
    </location>
</feature>
<protein>
    <submittedName>
        <fullName evidence="3">Uncharacterized protein</fullName>
    </submittedName>
</protein>
<comment type="caution">
    <text evidence="3">The sequence shown here is derived from an EMBL/GenBank/DDBJ whole genome shotgun (WGS) entry which is preliminary data.</text>
</comment>
<dbReference type="STRING" id="1841610.A6X21_23295"/>
<organism evidence="3 4">
    <name type="scientific">Planctopirus hydrillae</name>
    <dbReference type="NCBI Taxonomy" id="1841610"/>
    <lineage>
        <taxon>Bacteria</taxon>
        <taxon>Pseudomonadati</taxon>
        <taxon>Planctomycetota</taxon>
        <taxon>Planctomycetia</taxon>
        <taxon>Planctomycetales</taxon>
        <taxon>Planctomycetaceae</taxon>
        <taxon>Planctopirus</taxon>
    </lineage>
</organism>
<dbReference type="Proteomes" id="UP000094828">
    <property type="component" value="Unassembled WGS sequence"/>
</dbReference>
<feature type="compositionally biased region" description="Basic and acidic residues" evidence="2">
    <location>
        <begin position="42"/>
        <end position="94"/>
    </location>
</feature>